<evidence type="ECO:0000313" key="4">
    <source>
        <dbReference type="Proteomes" id="UP001500449"/>
    </source>
</evidence>
<evidence type="ECO:0000313" key="3">
    <source>
        <dbReference type="EMBL" id="GAA1874931.1"/>
    </source>
</evidence>
<feature type="domain" description="Solute-binding protein family 3/N-terminal" evidence="2">
    <location>
        <begin position="40"/>
        <end position="265"/>
    </location>
</feature>
<proteinExistence type="predicted"/>
<dbReference type="RefSeq" id="WP_344426099.1">
    <property type="nucleotide sequence ID" value="NZ_BAAAQK010000028.1"/>
</dbReference>
<dbReference type="PROSITE" id="PS51318">
    <property type="entry name" value="TAT"/>
    <property type="match status" value="1"/>
</dbReference>
<evidence type="ECO:0000259" key="2">
    <source>
        <dbReference type="SMART" id="SM00062"/>
    </source>
</evidence>
<keyword evidence="4" id="KW-1185">Reference proteome</keyword>
<reference evidence="3 4" key="1">
    <citation type="journal article" date="2019" name="Int. J. Syst. Evol. Microbiol.">
        <title>The Global Catalogue of Microorganisms (GCM) 10K type strain sequencing project: providing services to taxonomists for standard genome sequencing and annotation.</title>
        <authorList>
            <consortium name="The Broad Institute Genomics Platform"/>
            <consortium name="The Broad Institute Genome Sequencing Center for Infectious Disease"/>
            <person name="Wu L."/>
            <person name="Ma J."/>
        </authorList>
    </citation>
    <scope>NUCLEOTIDE SEQUENCE [LARGE SCALE GENOMIC DNA]</scope>
    <source>
        <strain evidence="3 4">JCM 16009</strain>
    </source>
</reference>
<dbReference type="Proteomes" id="UP001500449">
    <property type="component" value="Unassembled WGS sequence"/>
</dbReference>
<dbReference type="SMART" id="SM00062">
    <property type="entry name" value="PBPb"/>
    <property type="match status" value="1"/>
</dbReference>
<dbReference type="InterPro" id="IPR001638">
    <property type="entry name" value="Solute-binding_3/MltF_N"/>
</dbReference>
<dbReference type="PANTHER" id="PTHR35936">
    <property type="entry name" value="MEMBRANE-BOUND LYTIC MUREIN TRANSGLYCOSYLASE F"/>
    <property type="match status" value="1"/>
</dbReference>
<dbReference type="PANTHER" id="PTHR35936:SF17">
    <property type="entry name" value="ARGININE-BINDING EXTRACELLULAR PROTEIN ARTP"/>
    <property type="match status" value="1"/>
</dbReference>
<name>A0ABN2NM60_9PSEU</name>
<dbReference type="Pfam" id="PF00497">
    <property type="entry name" value="SBP_bac_3"/>
    <property type="match status" value="1"/>
</dbReference>
<organism evidence="3 4">
    <name type="scientific">Pseudonocardia ailaonensis</name>
    <dbReference type="NCBI Taxonomy" id="367279"/>
    <lineage>
        <taxon>Bacteria</taxon>
        <taxon>Bacillati</taxon>
        <taxon>Actinomycetota</taxon>
        <taxon>Actinomycetes</taxon>
        <taxon>Pseudonocardiales</taxon>
        <taxon>Pseudonocardiaceae</taxon>
        <taxon>Pseudonocardia</taxon>
    </lineage>
</organism>
<dbReference type="EMBL" id="BAAAQK010000028">
    <property type="protein sequence ID" value="GAA1874931.1"/>
    <property type="molecule type" value="Genomic_DNA"/>
</dbReference>
<dbReference type="InterPro" id="IPR006311">
    <property type="entry name" value="TAT_signal"/>
</dbReference>
<comment type="caution">
    <text evidence="3">The sequence shown here is derived from an EMBL/GenBank/DDBJ whole genome shotgun (WGS) entry which is preliminary data.</text>
</comment>
<protein>
    <submittedName>
        <fullName evidence="3">Ectoine/hydroxyectoine ABC transporter substrate-binding protein EhuB</fullName>
    </submittedName>
</protein>
<sequence length="297" mass="30495">MVSRALVSRRAFLAGTAGLAVLGACGARGTTLERMRANGVARVGISGERPYGYPGSDGSVTGEAPTVARTVLAGMGVDGLEAVQVPFGTLLDGLLAGQFDLVAAGTTITPGRCARVAFSRPDFVAPVAFLVPAGNPRGIRTFDGVRRAGVPLGVLAGAAEQEYAQAAGITDVRTYDGQSTLFRAVRDGDVPVAALTRISLLDELARNPGTPLQVTPGIPVRENPDGTQVYPVGAFAFRPGNTDLLAAFDAGLTDLHTSGRWLDLVRPFGFGPDTAPPNALTTADACAGRGLPASDRP</sequence>
<evidence type="ECO:0000256" key="1">
    <source>
        <dbReference type="ARBA" id="ARBA00022729"/>
    </source>
</evidence>
<dbReference type="Gene3D" id="3.40.190.10">
    <property type="entry name" value="Periplasmic binding protein-like II"/>
    <property type="match status" value="2"/>
</dbReference>
<dbReference type="SUPFAM" id="SSF53850">
    <property type="entry name" value="Periplasmic binding protein-like II"/>
    <property type="match status" value="1"/>
</dbReference>
<keyword evidence="1" id="KW-0732">Signal</keyword>
<gene>
    <name evidence="3" type="primary">ehuB</name>
    <name evidence="3" type="ORF">GCM10009836_65150</name>
</gene>
<dbReference type="PROSITE" id="PS51257">
    <property type="entry name" value="PROKAR_LIPOPROTEIN"/>
    <property type="match status" value="1"/>
</dbReference>
<accession>A0ABN2NM60</accession>